<organism evidence="1 2">
    <name type="scientific">Ranitomeya imitator</name>
    <name type="common">mimic poison frog</name>
    <dbReference type="NCBI Taxonomy" id="111125"/>
    <lineage>
        <taxon>Eukaryota</taxon>
        <taxon>Metazoa</taxon>
        <taxon>Chordata</taxon>
        <taxon>Craniata</taxon>
        <taxon>Vertebrata</taxon>
        <taxon>Euteleostomi</taxon>
        <taxon>Amphibia</taxon>
        <taxon>Batrachia</taxon>
        <taxon>Anura</taxon>
        <taxon>Neobatrachia</taxon>
        <taxon>Hyloidea</taxon>
        <taxon>Dendrobatidae</taxon>
        <taxon>Dendrobatinae</taxon>
        <taxon>Ranitomeya</taxon>
    </lineage>
</organism>
<evidence type="ECO:0000313" key="1">
    <source>
        <dbReference type="EMBL" id="CAJ0932857.1"/>
    </source>
</evidence>
<proteinExistence type="predicted"/>
<protein>
    <submittedName>
        <fullName evidence="1">Uncharacterized protein</fullName>
    </submittedName>
</protein>
<sequence>MKDQKEERNKWPMGLISKTFPSDDGKVEVSLHALLVNTPNSRLMVAPVSAIATCMPGRIVEEGMAAMRKWQTLFGKQTYSPSARHYRVPRVSVSLSCTPSVSVIILYPECQRHYPVPQVSVPLSCTPSVSVIILYPECQCHYPVPRVSVSLSCTPTSLSCTPSVSVIILYPECQCHYPVPRVSVSLSCTPSVSVIILYPECQRHYPVPRVSVSLSCTPSVSVIILYPECQCHYLVPQLKCPGFSQEFSARNPERVHIALVEKKAKCSYCSKTEYPFNKSLLCNDQMY</sequence>
<reference evidence="1" key="1">
    <citation type="submission" date="2023-07" db="EMBL/GenBank/DDBJ databases">
        <authorList>
            <person name="Stuckert A."/>
        </authorList>
    </citation>
    <scope>NUCLEOTIDE SEQUENCE</scope>
</reference>
<name>A0ABN9L4G6_9NEOB</name>
<comment type="caution">
    <text evidence="1">The sequence shown here is derived from an EMBL/GenBank/DDBJ whole genome shotgun (WGS) entry which is preliminary data.</text>
</comment>
<evidence type="ECO:0000313" key="2">
    <source>
        <dbReference type="Proteomes" id="UP001176940"/>
    </source>
</evidence>
<gene>
    <name evidence="1" type="ORF">RIMI_LOCUS5267528</name>
</gene>
<dbReference type="EMBL" id="CAUEEQ010008886">
    <property type="protein sequence ID" value="CAJ0932857.1"/>
    <property type="molecule type" value="Genomic_DNA"/>
</dbReference>
<keyword evidence="2" id="KW-1185">Reference proteome</keyword>
<dbReference type="Proteomes" id="UP001176940">
    <property type="component" value="Unassembled WGS sequence"/>
</dbReference>
<accession>A0ABN9L4G6</accession>